<dbReference type="EMBL" id="JAESWB010000131">
    <property type="protein sequence ID" value="MBL4951994.1"/>
    <property type="molecule type" value="Genomic_DNA"/>
</dbReference>
<dbReference type="RefSeq" id="WP_202653273.1">
    <property type="nucleotide sequence ID" value="NZ_JAESWB010000131.1"/>
</dbReference>
<keyword evidence="3" id="KW-1185">Reference proteome</keyword>
<feature type="transmembrane region" description="Helical" evidence="1">
    <location>
        <begin position="20"/>
        <end position="39"/>
    </location>
</feature>
<evidence type="ECO:0000313" key="3">
    <source>
        <dbReference type="Proteomes" id="UP000623967"/>
    </source>
</evidence>
<feature type="transmembrane region" description="Helical" evidence="1">
    <location>
        <begin position="155"/>
        <end position="181"/>
    </location>
</feature>
<feature type="transmembrane region" description="Helical" evidence="1">
    <location>
        <begin position="289"/>
        <end position="311"/>
    </location>
</feature>
<keyword evidence="1" id="KW-1133">Transmembrane helix</keyword>
<gene>
    <name evidence="2" type="ORF">JK635_07195</name>
</gene>
<proteinExistence type="predicted"/>
<organism evidence="2 3">
    <name type="scientific">Neobacillus paridis</name>
    <dbReference type="NCBI Taxonomy" id="2803862"/>
    <lineage>
        <taxon>Bacteria</taxon>
        <taxon>Bacillati</taxon>
        <taxon>Bacillota</taxon>
        <taxon>Bacilli</taxon>
        <taxon>Bacillales</taxon>
        <taxon>Bacillaceae</taxon>
        <taxon>Neobacillus</taxon>
    </lineage>
</organism>
<name>A0ABS1TLV7_9BACI</name>
<keyword evidence="1" id="KW-0812">Transmembrane</keyword>
<feature type="transmembrane region" description="Helical" evidence="1">
    <location>
        <begin position="240"/>
        <end position="259"/>
    </location>
</feature>
<protein>
    <submittedName>
        <fullName evidence="2">ABC transporter permease subunit</fullName>
    </submittedName>
</protein>
<sequence length="318" mass="36102">MLKLIQNEWVKIWKQKSTLLMMVLVILMVFAAGGLMKYFDSKEPPAKSDWKQELQAENKNLKQNLEQMDMAAPSAIEYQKKQIAINEYRIKHDLAPDQERTVWTFLRDSTDFISFAGLFVIIVAAGIVAHEFSWGTIKILLIKPYKRWKVLLSKYLSVNLFFLLMLAVVFVTAGITGFVLFGSGEAANNVHLAYVDGKVVEQNLFFYLVKTYALNSLSVYMLVTMAFMISAVFRNSGLAIGLSVFLLLMGGTITNLLAAKFDWAKYSLFANTNLMQYFDGIPLVEGMTMTFSITMLLIYFAIFHLLAFGIFTKRDISV</sequence>
<feature type="transmembrane region" description="Helical" evidence="1">
    <location>
        <begin position="112"/>
        <end position="134"/>
    </location>
</feature>
<accession>A0ABS1TLV7</accession>
<dbReference type="PANTHER" id="PTHR37305">
    <property type="entry name" value="INTEGRAL MEMBRANE PROTEIN-RELATED"/>
    <property type="match status" value="1"/>
</dbReference>
<dbReference type="PANTHER" id="PTHR37305:SF1">
    <property type="entry name" value="MEMBRANE PROTEIN"/>
    <property type="match status" value="1"/>
</dbReference>
<comment type="caution">
    <text evidence="2">The sequence shown here is derived from an EMBL/GenBank/DDBJ whole genome shotgun (WGS) entry which is preliminary data.</text>
</comment>
<evidence type="ECO:0000313" key="2">
    <source>
        <dbReference type="EMBL" id="MBL4951994.1"/>
    </source>
</evidence>
<evidence type="ECO:0000256" key="1">
    <source>
        <dbReference type="SAM" id="Phobius"/>
    </source>
</evidence>
<keyword evidence="1" id="KW-0472">Membrane</keyword>
<reference evidence="2 3" key="1">
    <citation type="submission" date="2021-01" db="EMBL/GenBank/DDBJ databases">
        <title>Genome public.</title>
        <authorList>
            <person name="Liu C."/>
            <person name="Sun Q."/>
        </authorList>
    </citation>
    <scope>NUCLEOTIDE SEQUENCE [LARGE SCALE GENOMIC DNA]</scope>
    <source>
        <strain evidence="2 3">YIM B02564</strain>
    </source>
</reference>
<dbReference type="Proteomes" id="UP000623967">
    <property type="component" value="Unassembled WGS sequence"/>
</dbReference>
<feature type="transmembrane region" description="Helical" evidence="1">
    <location>
        <begin position="212"/>
        <end position="233"/>
    </location>
</feature>
<dbReference type="Pfam" id="PF12679">
    <property type="entry name" value="ABC2_membrane_2"/>
    <property type="match status" value="1"/>
</dbReference>